<sequence>MEVIEYYSIGTALVILFLIGIVSITTGFLIKKNNNKKIVKQITKIPYFTNEGHGKEKWWVSNKGELEKKGIKSQDFNYKIAFFNYYENFSKDFFNSKYVRTKSYLIKFLDIKSTNKTIAKLKLYTKCLENIWWKKYRIFMKESLEEIPTLTSSPAYFFYKYYFMFLQELRKTLAFYLTNHIIPNTIFLELKTIHFEKFGIRKVSDPKKNIAFAFMQVVKESETLIDRLSKQFFDELENKGKDWSIDYKNNHEIKNVFKENDYIKKIYLKQKSKTNKKKYNVKQNVNNNQTKDLN</sequence>
<accession>A0A4P7AIT8</accession>
<keyword evidence="1" id="KW-0472">Membrane</keyword>
<keyword evidence="3" id="KW-1185">Reference proteome</keyword>
<proteinExistence type="predicted"/>
<dbReference type="KEGG" id="sgq:SGLAD_v1c03670"/>
<organism evidence="2 3">
    <name type="scientific">Spiroplasma gladiatoris</name>
    <dbReference type="NCBI Taxonomy" id="2143"/>
    <lineage>
        <taxon>Bacteria</taxon>
        <taxon>Bacillati</taxon>
        <taxon>Mycoplasmatota</taxon>
        <taxon>Mollicutes</taxon>
        <taxon>Entomoplasmatales</taxon>
        <taxon>Spiroplasmataceae</taxon>
        <taxon>Spiroplasma</taxon>
    </lineage>
</organism>
<dbReference type="AlphaFoldDB" id="A0A4P7AIT8"/>
<keyword evidence="1" id="KW-0812">Transmembrane</keyword>
<dbReference type="EMBL" id="CP038013">
    <property type="protein sequence ID" value="QBQ07566.1"/>
    <property type="molecule type" value="Genomic_DNA"/>
</dbReference>
<dbReference type="RefSeq" id="WP_134297357.1">
    <property type="nucleotide sequence ID" value="NZ_CP038013.1"/>
</dbReference>
<protein>
    <submittedName>
        <fullName evidence="2">Uncharacterized protein</fullName>
    </submittedName>
</protein>
<evidence type="ECO:0000256" key="1">
    <source>
        <dbReference type="SAM" id="Phobius"/>
    </source>
</evidence>
<reference evidence="2 3" key="1">
    <citation type="submission" date="2019-03" db="EMBL/GenBank/DDBJ databases">
        <title>Complete genome sequence of Spiroplasma gladiatoris TG-1 (DSM 22552).</title>
        <authorList>
            <person name="Lin Y.-C."/>
            <person name="Chou L."/>
            <person name="Kuo C.-H."/>
        </authorList>
    </citation>
    <scope>NUCLEOTIDE SEQUENCE [LARGE SCALE GENOMIC DNA]</scope>
    <source>
        <strain evidence="2 3">TG-1</strain>
    </source>
</reference>
<evidence type="ECO:0000313" key="3">
    <source>
        <dbReference type="Proteomes" id="UP000294309"/>
    </source>
</evidence>
<name>A0A4P7AIT8_9MOLU</name>
<keyword evidence="1" id="KW-1133">Transmembrane helix</keyword>
<dbReference type="OrthoDB" id="388697at2"/>
<feature type="transmembrane region" description="Helical" evidence="1">
    <location>
        <begin position="6"/>
        <end position="30"/>
    </location>
</feature>
<evidence type="ECO:0000313" key="2">
    <source>
        <dbReference type="EMBL" id="QBQ07566.1"/>
    </source>
</evidence>
<gene>
    <name evidence="2" type="ORF">SGLAD_v1c03670</name>
</gene>
<dbReference type="Proteomes" id="UP000294309">
    <property type="component" value="Chromosome"/>
</dbReference>